<evidence type="ECO:0000256" key="8">
    <source>
        <dbReference type="ARBA" id="ARBA00048348"/>
    </source>
</evidence>
<evidence type="ECO:0000256" key="9">
    <source>
        <dbReference type="RuleBase" id="RU003956"/>
    </source>
</evidence>
<accession>A0ABU4HXN5</accession>
<keyword evidence="5 9" id="KW-0862">Zinc</keyword>
<evidence type="ECO:0000256" key="6">
    <source>
        <dbReference type="ARBA" id="ARBA00023239"/>
    </source>
</evidence>
<dbReference type="PANTHER" id="PTHR11002:SF76">
    <property type="entry name" value="CARBONIC ANHYDRASE"/>
    <property type="match status" value="1"/>
</dbReference>
<evidence type="ECO:0000256" key="1">
    <source>
        <dbReference type="ARBA" id="ARBA00001947"/>
    </source>
</evidence>
<evidence type="ECO:0000256" key="7">
    <source>
        <dbReference type="ARBA" id="ARBA00024993"/>
    </source>
</evidence>
<evidence type="ECO:0000256" key="4">
    <source>
        <dbReference type="ARBA" id="ARBA00022723"/>
    </source>
</evidence>
<evidence type="ECO:0000256" key="3">
    <source>
        <dbReference type="ARBA" id="ARBA00012925"/>
    </source>
</evidence>
<dbReference type="SMART" id="SM00947">
    <property type="entry name" value="Pro_CA"/>
    <property type="match status" value="1"/>
</dbReference>
<evidence type="ECO:0000256" key="5">
    <source>
        <dbReference type="ARBA" id="ARBA00022833"/>
    </source>
</evidence>
<dbReference type="InterPro" id="IPR001765">
    <property type="entry name" value="Carbonic_anhydrase"/>
</dbReference>
<keyword evidence="4" id="KW-0479">Metal-binding</keyword>
<evidence type="ECO:0000256" key="2">
    <source>
        <dbReference type="ARBA" id="ARBA00006217"/>
    </source>
</evidence>
<dbReference type="PANTHER" id="PTHR11002">
    <property type="entry name" value="CARBONIC ANHYDRASE"/>
    <property type="match status" value="1"/>
</dbReference>
<comment type="catalytic activity">
    <reaction evidence="8 9">
        <text>hydrogencarbonate + H(+) = CO2 + H2O</text>
        <dbReference type="Rhea" id="RHEA:10748"/>
        <dbReference type="ChEBI" id="CHEBI:15377"/>
        <dbReference type="ChEBI" id="CHEBI:15378"/>
        <dbReference type="ChEBI" id="CHEBI:16526"/>
        <dbReference type="ChEBI" id="CHEBI:17544"/>
        <dbReference type="EC" id="4.2.1.1"/>
    </reaction>
</comment>
<comment type="similarity">
    <text evidence="2 9">Belongs to the beta-class carbonic anhydrase family.</text>
</comment>
<keyword evidence="11" id="KW-1185">Reference proteome</keyword>
<dbReference type="InterPro" id="IPR036874">
    <property type="entry name" value="Carbonic_anhydrase_sf"/>
</dbReference>
<organism evidence="10 11">
    <name type="scientific">Conexibacter stalactiti</name>
    <dbReference type="NCBI Taxonomy" id="1940611"/>
    <lineage>
        <taxon>Bacteria</taxon>
        <taxon>Bacillati</taxon>
        <taxon>Actinomycetota</taxon>
        <taxon>Thermoleophilia</taxon>
        <taxon>Solirubrobacterales</taxon>
        <taxon>Conexibacteraceae</taxon>
        <taxon>Conexibacter</taxon>
    </lineage>
</organism>
<keyword evidence="6 9" id="KW-0456">Lyase</keyword>
<dbReference type="PROSITE" id="PS00704">
    <property type="entry name" value="PROK_CO2_ANHYDRASE_1"/>
    <property type="match status" value="1"/>
</dbReference>
<comment type="cofactor">
    <cofactor evidence="1">
        <name>Zn(2+)</name>
        <dbReference type="ChEBI" id="CHEBI:29105"/>
    </cofactor>
</comment>
<dbReference type="PROSITE" id="PS00705">
    <property type="entry name" value="PROK_CO2_ANHYDRASE_2"/>
    <property type="match status" value="1"/>
</dbReference>
<comment type="function">
    <text evidence="7">Catalyzes the reversible hydration of carbon dioxide to form bicarbonate.</text>
</comment>
<dbReference type="SUPFAM" id="SSF53056">
    <property type="entry name" value="beta-carbonic anhydrase, cab"/>
    <property type="match status" value="1"/>
</dbReference>
<gene>
    <name evidence="10" type="ORF">R7226_27200</name>
</gene>
<comment type="function">
    <text evidence="9">Reversible hydration of carbon dioxide.</text>
</comment>
<reference evidence="11" key="1">
    <citation type="submission" date="2023-07" db="EMBL/GenBank/DDBJ databases">
        <title>Conexibacter stalactiti sp. nov., isolated from stalactites in a lava cave and emended description of the genus Conexibacter.</title>
        <authorList>
            <person name="Lee S.D."/>
        </authorList>
    </citation>
    <scope>NUCLEOTIDE SEQUENCE [LARGE SCALE GENOMIC DNA]</scope>
    <source>
        <strain evidence="11">KCTC 39840</strain>
    </source>
</reference>
<dbReference type="Gene3D" id="3.40.1050.10">
    <property type="entry name" value="Carbonic anhydrase"/>
    <property type="match status" value="1"/>
</dbReference>
<name>A0ABU4HXN5_9ACTN</name>
<proteinExistence type="inferred from homology"/>
<dbReference type="EC" id="4.2.1.1" evidence="3 9"/>
<protein>
    <recommendedName>
        <fullName evidence="3 9">Carbonic anhydrase</fullName>
        <ecNumber evidence="3 9">4.2.1.1</ecNumber>
    </recommendedName>
    <alternativeName>
        <fullName evidence="9">Carbonate dehydratase</fullName>
    </alternativeName>
</protein>
<evidence type="ECO:0000313" key="11">
    <source>
        <dbReference type="Proteomes" id="UP001284601"/>
    </source>
</evidence>
<comment type="caution">
    <text evidence="10">The sequence shown here is derived from an EMBL/GenBank/DDBJ whole genome shotgun (WGS) entry which is preliminary data.</text>
</comment>
<dbReference type="EMBL" id="JAWSTH010000117">
    <property type="protein sequence ID" value="MDW5598073.1"/>
    <property type="molecule type" value="Genomic_DNA"/>
</dbReference>
<sequence length="209" mass="23107">MRNLLAGIHDFQREGFRSQRTLMERLAVEGQRPQIALVCCSDSRVLPEMFTQAAPGDIFLVRNAGNIVPASGGDAPGEAASLEFAVEVLGVRDVVVCGHTHCGAVEAILNPHTLAGLPTLERWLLSSQETGRIVRERYAHLSRDRLMPVAVAEHVLVQLEHLRTLPFIARRLQEPDFAIHGWVYDIRTGEVVVYDVDAGRFVPLDPDAD</sequence>
<dbReference type="Proteomes" id="UP001284601">
    <property type="component" value="Unassembled WGS sequence"/>
</dbReference>
<dbReference type="RefSeq" id="WP_318600541.1">
    <property type="nucleotide sequence ID" value="NZ_JAWSTH010000117.1"/>
</dbReference>
<reference evidence="10 11" key="2">
    <citation type="submission" date="2023-10" db="EMBL/GenBank/DDBJ databases">
        <authorList>
            <person name="Han X.F."/>
        </authorList>
    </citation>
    <scope>NUCLEOTIDE SEQUENCE [LARGE SCALE GENOMIC DNA]</scope>
    <source>
        <strain evidence="10 11">KCTC 39840</strain>
    </source>
</reference>
<evidence type="ECO:0000313" key="10">
    <source>
        <dbReference type="EMBL" id="MDW5598073.1"/>
    </source>
</evidence>
<dbReference type="InterPro" id="IPR015892">
    <property type="entry name" value="Carbonic_anhydrase_CS"/>
</dbReference>
<dbReference type="Pfam" id="PF00484">
    <property type="entry name" value="Pro_CA"/>
    <property type="match status" value="1"/>
</dbReference>